<evidence type="ECO:0000256" key="6">
    <source>
        <dbReference type="ARBA" id="ARBA00023002"/>
    </source>
</evidence>
<dbReference type="InterPro" id="IPR019546">
    <property type="entry name" value="TAT_signal_bac_arc"/>
</dbReference>
<dbReference type="Gene3D" id="3.40.228.10">
    <property type="entry name" value="Dimethylsulfoxide Reductase, domain 2"/>
    <property type="match status" value="1"/>
</dbReference>
<dbReference type="SMART" id="SM00926">
    <property type="entry name" value="Molybdop_Fe4S4"/>
    <property type="match status" value="1"/>
</dbReference>
<accession>A0A3Q9G9J2</accession>
<dbReference type="Gene3D" id="2.40.40.20">
    <property type="match status" value="1"/>
</dbReference>
<gene>
    <name evidence="11" type="ORF">EJ997_11455</name>
</gene>
<dbReference type="FunFam" id="3.40.228.10:FF:000004">
    <property type="entry name" value="Dimethyl sulfoxide reductase subunit A"/>
    <property type="match status" value="1"/>
</dbReference>
<dbReference type="InterPro" id="IPR006656">
    <property type="entry name" value="Mopterin_OxRdtase"/>
</dbReference>
<comment type="cofactor">
    <cofactor evidence="1">
        <name>[4Fe-4S] cluster</name>
        <dbReference type="ChEBI" id="CHEBI:49883"/>
    </cofactor>
</comment>
<proteinExistence type="inferred from homology"/>
<dbReference type="EMBL" id="CP034593">
    <property type="protein sequence ID" value="AZQ78259.1"/>
    <property type="molecule type" value="Genomic_DNA"/>
</dbReference>
<dbReference type="InterPro" id="IPR006657">
    <property type="entry name" value="MoPterin_dinucl-bd_dom"/>
</dbReference>
<dbReference type="GO" id="GO:0043546">
    <property type="term" value="F:molybdopterin cofactor binding"/>
    <property type="evidence" value="ECO:0007669"/>
    <property type="project" value="InterPro"/>
</dbReference>
<protein>
    <submittedName>
        <fullName evidence="11">Twin-arginine translocation signal domain-containing protein</fullName>
    </submittedName>
</protein>
<dbReference type="NCBIfam" id="TIGR02166">
    <property type="entry name" value="dmsA_ynfE"/>
    <property type="match status" value="1"/>
</dbReference>
<evidence type="ECO:0000256" key="4">
    <source>
        <dbReference type="ARBA" id="ARBA00022723"/>
    </source>
</evidence>
<evidence type="ECO:0000256" key="1">
    <source>
        <dbReference type="ARBA" id="ARBA00001966"/>
    </source>
</evidence>
<organism evidence="11 12">
    <name type="scientific">Flaviflexus ciconiae</name>
    <dbReference type="NCBI Taxonomy" id="2496867"/>
    <lineage>
        <taxon>Bacteria</taxon>
        <taxon>Bacillati</taxon>
        <taxon>Actinomycetota</taxon>
        <taxon>Actinomycetes</taxon>
        <taxon>Actinomycetales</taxon>
        <taxon>Actinomycetaceae</taxon>
        <taxon>Flaviflexus</taxon>
    </lineage>
</organism>
<evidence type="ECO:0000256" key="3">
    <source>
        <dbReference type="ARBA" id="ARBA00022485"/>
    </source>
</evidence>
<feature type="region of interest" description="Disordered" evidence="9">
    <location>
        <begin position="621"/>
        <end position="640"/>
    </location>
</feature>
<evidence type="ECO:0000256" key="7">
    <source>
        <dbReference type="ARBA" id="ARBA00023004"/>
    </source>
</evidence>
<dbReference type="CDD" id="cd02794">
    <property type="entry name" value="MopB_CT_DmsA-EC"/>
    <property type="match status" value="1"/>
</dbReference>
<name>A0A3Q9G9J2_9ACTO</name>
<dbReference type="Pfam" id="PF04879">
    <property type="entry name" value="Molybdop_Fe4S4"/>
    <property type="match status" value="1"/>
</dbReference>
<dbReference type="GO" id="GO:0009055">
    <property type="term" value="F:electron transfer activity"/>
    <property type="evidence" value="ECO:0007669"/>
    <property type="project" value="TreeGrafter"/>
</dbReference>
<keyword evidence="4" id="KW-0479">Metal-binding</keyword>
<feature type="domain" description="4Fe-4S Mo/W bis-MGD-type" evidence="10">
    <location>
        <begin position="49"/>
        <end position="110"/>
    </location>
</feature>
<evidence type="ECO:0000256" key="8">
    <source>
        <dbReference type="ARBA" id="ARBA00023014"/>
    </source>
</evidence>
<dbReference type="InterPro" id="IPR006311">
    <property type="entry name" value="TAT_signal"/>
</dbReference>
<dbReference type="InterPro" id="IPR011888">
    <property type="entry name" value="Anaer_DMSO_reductase"/>
</dbReference>
<evidence type="ECO:0000256" key="2">
    <source>
        <dbReference type="ARBA" id="ARBA00010312"/>
    </source>
</evidence>
<dbReference type="Pfam" id="PF00384">
    <property type="entry name" value="Molybdopterin"/>
    <property type="match status" value="1"/>
</dbReference>
<evidence type="ECO:0000256" key="5">
    <source>
        <dbReference type="ARBA" id="ARBA00022729"/>
    </source>
</evidence>
<dbReference type="Gene3D" id="3.40.50.740">
    <property type="match status" value="2"/>
</dbReference>
<evidence type="ECO:0000313" key="12">
    <source>
        <dbReference type="Proteomes" id="UP000280344"/>
    </source>
</evidence>
<sequence length="810" mass="89323">MTVTEGLSRRSFMKWSGVAGGTAALVATTTQLGMPGARSESGDGAADVDATIWSACVVNCGSRCPLRLQVKDGVVTRVLPDNTGDDTLWNRQIRACVRGRNMRERIYNPDRIKKPLKRVGAKRSDAEFEEISWDEAFDIITEKLEYTYDKYGPESVYKQYGSGVWNAHVANSGGWHRLFNLLGGHLGYYGNYSYLQISQCTRYFYGSPDEQISNSIEDAIENSNLLVLWGNNPLETRMSGGGNTYTATLAKKAGLKIIVVDPRYSDSASVLADDWIALRPGTDAALVAGMAHVMITEDLHDQEFLDKYCVGFDEEHMPEGAPKNASYRSYIEGKGEDGIEKTPEWAAEITGVPANKIRTFAREVALAKPANIAQGWGPQRHANGENNANAIYLLAALTGNVGIPGGGTGGREGYLWPYTPWLDDGVNPVEASISCYKWTDAIDRGPELTAVRDGVRGKDKLDVGIKFMLVYGSNMLASQHGDINRTREILDDDSKCEFILGIDNQMNASMELCDLVLPDTTTAERWDLVPSEYTGDMAYEIMIHQAIEPLYESRSSIEITAEIANRMGVGEEFSQGKETTEDWARELHEQARENHPDIFPTFDELKEQGVVRYTSPDGPTVALKSFRDDPEANPLGTPSGKIEIYSSQLADMAKEWEFPDPIPGDEITPIPAYVVTREGPEEARTNHKYPLQCIGHHFKGRTHSTYGNLEALRAAHHQRVWINEADAKERGIESDDKVVVYNDRGRISLPAMVTPRIVPGAISVPQGAWIQIDENGVDQGGAVNMLTSLHPTPLAKGNGQHTNLVQVEKA</sequence>
<dbReference type="Gene3D" id="2.20.25.90">
    <property type="entry name" value="ADC-like domains"/>
    <property type="match status" value="1"/>
</dbReference>
<dbReference type="PROSITE" id="PS51318">
    <property type="entry name" value="TAT"/>
    <property type="match status" value="1"/>
</dbReference>
<evidence type="ECO:0000313" key="11">
    <source>
        <dbReference type="EMBL" id="AZQ78259.1"/>
    </source>
</evidence>
<dbReference type="Pfam" id="PF01568">
    <property type="entry name" value="Molydop_binding"/>
    <property type="match status" value="1"/>
</dbReference>
<dbReference type="CDD" id="cd02770">
    <property type="entry name" value="MopB_DmsA-EC"/>
    <property type="match status" value="1"/>
</dbReference>
<dbReference type="PANTHER" id="PTHR43742">
    <property type="entry name" value="TRIMETHYLAMINE-N-OXIDE REDUCTASE"/>
    <property type="match status" value="1"/>
</dbReference>
<dbReference type="NCBIfam" id="TIGR01409">
    <property type="entry name" value="TAT_signal_seq"/>
    <property type="match status" value="1"/>
</dbReference>
<dbReference type="SUPFAM" id="SSF50692">
    <property type="entry name" value="ADC-like"/>
    <property type="match status" value="1"/>
</dbReference>
<dbReference type="GO" id="GO:0009061">
    <property type="term" value="P:anaerobic respiration"/>
    <property type="evidence" value="ECO:0007669"/>
    <property type="project" value="TreeGrafter"/>
</dbReference>
<dbReference type="AlphaFoldDB" id="A0A3Q9G9J2"/>
<keyword evidence="6" id="KW-0560">Oxidoreductase</keyword>
<keyword evidence="7" id="KW-0408">Iron</keyword>
<dbReference type="OrthoDB" id="9759518at2"/>
<keyword evidence="12" id="KW-1185">Reference proteome</keyword>
<dbReference type="GO" id="GO:0051539">
    <property type="term" value="F:4 iron, 4 sulfur cluster binding"/>
    <property type="evidence" value="ECO:0007669"/>
    <property type="project" value="UniProtKB-KW"/>
</dbReference>
<dbReference type="Proteomes" id="UP000280344">
    <property type="component" value="Chromosome"/>
</dbReference>
<dbReference type="GO" id="GO:0030151">
    <property type="term" value="F:molybdenum ion binding"/>
    <property type="evidence" value="ECO:0007669"/>
    <property type="project" value="InterPro"/>
</dbReference>
<dbReference type="Pfam" id="PF10518">
    <property type="entry name" value="TAT_signal"/>
    <property type="match status" value="1"/>
</dbReference>
<dbReference type="KEGG" id="flh:EJ997_11455"/>
<keyword evidence="5" id="KW-0732">Signal</keyword>
<evidence type="ECO:0000259" key="10">
    <source>
        <dbReference type="PROSITE" id="PS51669"/>
    </source>
</evidence>
<dbReference type="InterPro" id="IPR006963">
    <property type="entry name" value="Mopterin_OxRdtase_4Fe-4S_dom"/>
</dbReference>
<dbReference type="SUPFAM" id="SSF53706">
    <property type="entry name" value="Formate dehydrogenase/DMSO reductase, domains 1-3"/>
    <property type="match status" value="1"/>
</dbReference>
<dbReference type="GO" id="GO:0030288">
    <property type="term" value="C:outer membrane-bounded periplasmic space"/>
    <property type="evidence" value="ECO:0007669"/>
    <property type="project" value="TreeGrafter"/>
</dbReference>
<comment type="similarity">
    <text evidence="2">Belongs to the prokaryotic molybdopterin-containing oxidoreductase family.</text>
</comment>
<dbReference type="InterPro" id="IPR009010">
    <property type="entry name" value="Asp_de-COase-like_dom_sf"/>
</dbReference>
<evidence type="ECO:0000256" key="9">
    <source>
        <dbReference type="SAM" id="MobiDB-lite"/>
    </source>
</evidence>
<dbReference type="PROSITE" id="PS00551">
    <property type="entry name" value="MOLYBDOPTERIN_PROK_1"/>
    <property type="match status" value="1"/>
</dbReference>
<dbReference type="InterPro" id="IPR050612">
    <property type="entry name" value="Prok_Mopterin_Oxidored"/>
</dbReference>
<dbReference type="PANTHER" id="PTHR43742:SF3">
    <property type="entry name" value="DIMETHYL SULFOXIDE REDUCTASE DMSA"/>
    <property type="match status" value="1"/>
</dbReference>
<keyword evidence="3" id="KW-0004">4Fe-4S</keyword>
<reference evidence="11 12" key="1">
    <citation type="submission" date="2018-12" db="EMBL/GenBank/DDBJ databases">
        <title>Complete genome sequence of Flaviflexus sp. H23T48.</title>
        <authorList>
            <person name="Bae J.-W."/>
            <person name="Lee J.-Y."/>
        </authorList>
    </citation>
    <scope>NUCLEOTIDE SEQUENCE [LARGE SCALE GENOMIC DNA]</scope>
    <source>
        <strain evidence="11 12">H23T48</strain>
    </source>
</reference>
<dbReference type="GO" id="GO:0009389">
    <property type="term" value="F:dimethyl sulfoxide reductase activity"/>
    <property type="evidence" value="ECO:0007669"/>
    <property type="project" value="InterPro"/>
</dbReference>
<keyword evidence="8" id="KW-0411">Iron-sulfur</keyword>
<dbReference type="InterPro" id="IPR027467">
    <property type="entry name" value="MopterinOxRdtase_cofactor_BS"/>
</dbReference>
<dbReference type="PROSITE" id="PS51669">
    <property type="entry name" value="4FE4S_MOW_BIS_MGD"/>
    <property type="match status" value="1"/>
</dbReference>